<evidence type="ECO:0000256" key="1">
    <source>
        <dbReference type="SAM" id="MobiDB-lite"/>
    </source>
</evidence>
<name>M3XWN3_MUSPF</name>
<proteinExistence type="predicted"/>
<evidence type="ECO:0000313" key="2">
    <source>
        <dbReference type="Ensembl" id="ENSMPUP00000003483.1"/>
    </source>
</evidence>
<dbReference type="HOGENOM" id="CLU_2811730_0_0_1"/>
<feature type="region of interest" description="Disordered" evidence="1">
    <location>
        <begin position="30"/>
        <end position="67"/>
    </location>
</feature>
<organism evidence="2">
    <name type="scientific">Mustela putorius furo</name>
    <name type="common">European domestic ferret</name>
    <name type="synonym">Mustela furo</name>
    <dbReference type="NCBI Taxonomy" id="9669"/>
    <lineage>
        <taxon>Eukaryota</taxon>
        <taxon>Metazoa</taxon>
        <taxon>Chordata</taxon>
        <taxon>Craniata</taxon>
        <taxon>Vertebrata</taxon>
        <taxon>Euteleostomi</taxon>
        <taxon>Mammalia</taxon>
        <taxon>Eutheria</taxon>
        <taxon>Laurasiatheria</taxon>
        <taxon>Carnivora</taxon>
        <taxon>Caniformia</taxon>
        <taxon>Musteloidea</taxon>
        <taxon>Mustelidae</taxon>
        <taxon>Mustelinae</taxon>
        <taxon>Mustela</taxon>
    </lineage>
</organism>
<dbReference type="Ensembl" id="ENSMPUT00000003550.1">
    <property type="protein sequence ID" value="ENSMPUP00000003483.1"/>
    <property type="gene ID" value="ENSMPUG00000003513.1"/>
</dbReference>
<sequence>MWFWRHKLSLVYITEKPSHPGVTTLKICNREGDTAPSKRSRIFREQTSQRRRLSGGREPAGKHEAGI</sequence>
<accession>M3XWN3</accession>
<protein>
    <submittedName>
        <fullName evidence="2">Uncharacterized protein</fullName>
    </submittedName>
</protein>
<reference evidence="2" key="1">
    <citation type="submission" date="2024-06" db="UniProtKB">
        <authorList>
            <consortium name="Ensembl"/>
        </authorList>
    </citation>
    <scope>IDENTIFICATION</scope>
</reference>
<dbReference type="EMBL" id="AEYP01050604">
    <property type="status" value="NOT_ANNOTATED_CDS"/>
    <property type="molecule type" value="Genomic_DNA"/>
</dbReference>
<dbReference type="InParanoid" id="M3XWN3"/>
<dbReference type="AlphaFoldDB" id="M3XWN3"/>